<dbReference type="Pfam" id="PF08395">
    <property type="entry name" value="7tm_7"/>
    <property type="match status" value="1"/>
</dbReference>
<evidence type="ECO:0000259" key="7">
    <source>
        <dbReference type="Pfam" id="PF18701"/>
    </source>
</evidence>
<evidence type="ECO:0000256" key="1">
    <source>
        <dbReference type="ARBA" id="ARBA00004651"/>
    </source>
</evidence>
<evidence type="ECO:0000256" key="2">
    <source>
        <dbReference type="ARBA" id="ARBA00022475"/>
    </source>
</evidence>
<keyword evidence="6" id="KW-0675">Receptor</keyword>
<keyword evidence="2 6" id="KW-1003">Cell membrane</keyword>
<dbReference type="GO" id="GO:0007165">
    <property type="term" value="P:signal transduction"/>
    <property type="evidence" value="ECO:0007669"/>
    <property type="project" value="UniProtKB-KW"/>
</dbReference>
<evidence type="ECO:0000256" key="5">
    <source>
        <dbReference type="ARBA" id="ARBA00023136"/>
    </source>
</evidence>
<dbReference type="OrthoDB" id="6774919at2759"/>
<comment type="subcellular location">
    <subcellularLocation>
        <location evidence="1 6">Cell membrane</location>
        <topology evidence="1 6">Multi-pass membrane protein</topology>
    </subcellularLocation>
</comment>
<keyword evidence="3 6" id="KW-0812">Transmembrane</keyword>
<comment type="function">
    <text evidence="6">Gustatory receptor which mediates acceptance or avoidance behavior, depending on its substrates.</text>
</comment>
<feature type="domain" description="DUF5641" evidence="7">
    <location>
        <begin position="221"/>
        <end position="269"/>
    </location>
</feature>
<evidence type="ECO:0000313" key="8">
    <source>
        <dbReference type="EMBL" id="KAF2886476.1"/>
    </source>
</evidence>
<keyword evidence="4 6" id="KW-1133">Transmembrane helix</keyword>
<dbReference type="Proteomes" id="UP000801492">
    <property type="component" value="Unassembled WGS sequence"/>
</dbReference>
<dbReference type="InterPro" id="IPR013604">
    <property type="entry name" value="7TM_chemorcpt"/>
</dbReference>
<reference evidence="8" key="1">
    <citation type="submission" date="2019-08" db="EMBL/GenBank/DDBJ databases">
        <title>The genome of the North American firefly Photinus pyralis.</title>
        <authorList>
            <consortium name="Photinus pyralis genome working group"/>
            <person name="Fallon T.R."/>
            <person name="Sander Lower S.E."/>
            <person name="Weng J.-K."/>
        </authorList>
    </citation>
    <scope>NUCLEOTIDE SEQUENCE</scope>
    <source>
        <strain evidence="8">TRF0915ILg1</strain>
        <tissue evidence="8">Whole body</tissue>
    </source>
</reference>
<keyword evidence="9" id="KW-1185">Reference proteome</keyword>
<protein>
    <recommendedName>
        <fullName evidence="6">Gustatory receptor</fullName>
    </recommendedName>
</protein>
<evidence type="ECO:0000256" key="4">
    <source>
        <dbReference type="ARBA" id="ARBA00022989"/>
    </source>
</evidence>
<keyword evidence="6" id="KW-0807">Transducer</keyword>
<evidence type="ECO:0000256" key="6">
    <source>
        <dbReference type="RuleBase" id="RU363108"/>
    </source>
</evidence>
<name>A0A8K0CIT0_IGNLU</name>
<comment type="caution">
    <text evidence="6">Lacks conserved residue(s) required for the propagation of feature annotation.</text>
</comment>
<dbReference type="AlphaFoldDB" id="A0A8K0CIT0"/>
<proteinExistence type="inferred from homology"/>
<organism evidence="8 9">
    <name type="scientific">Ignelater luminosus</name>
    <name type="common">Cucubano</name>
    <name type="synonym">Pyrophorus luminosus</name>
    <dbReference type="NCBI Taxonomy" id="2038154"/>
    <lineage>
        <taxon>Eukaryota</taxon>
        <taxon>Metazoa</taxon>
        <taxon>Ecdysozoa</taxon>
        <taxon>Arthropoda</taxon>
        <taxon>Hexapoda</taxon>
        <taxon>Insecta</taxon>
        <taxon>Pterygota</taxon>
        <taxon>Neoptera</taxon>
        <taxon>Endopterygota</taxon>
        <taxon>Coleoptera</taxon>
        <taxon>Polyphaga</taxon>
        <taxon>Elateriformia</taxon>
        <taxon>Elateroidea</taxon>
        <taxon>Elateridae</taxon>
        <taxon>Agrypninae</taxon>
        <taxon>Pyrophorini</taxon>
        <taxon>Ignelater</taxon>
    </lineage>
</organism>
<dbReference type="GO" id="GO:0050909">
    <property type="term" value="P:sensory perception of taste"/>
    <property type="evidence" value="ECO:0007669"/>
    <property type="project" value="InterPro"/>
</dbReference>
<dbReference type="InterPro" id="IPR040676">
    <property type="entry name" value="DUF5641"/>
</dbReference>
<feature type="transmembrane region" description="Helical" evidence="6">
    <location>
        <begin position="584"/>
        <end position="610"/>
    </location>
</feature>
<dbReference type="PANTHER" id="PTHR47331">
    <property type="entry name" value="PHD-TYPE DOMAIN-CONTAINING PROTEIN"/>
    <property type="match status" value="1"/>
</dbReference>
<sequence length="619" mass="70674">MEGVSLFAGCQVKGCTIKKIDKLAFGNDGATIGARLHLQAAENCDSKFDSFFWSDSTIVISWIQRDEWITFVTSNPADLPSRGCTPKQLFESRWWEGPTWLYLDRGKWPSEKKAVNEKEVVRERKKKLLKSNNPQRKLCRSVGTQSLPCLLREEYWILRGRRTIKSVLRKCVLCRRFDTKPFVVEPPPLPVDRVHDAVAFEITGVDFAGPLYFKSGEKAYSDPIKLGDIVVIGNDNVKRIEWPISRVVELIPGKDGRTRLVRVKTTPSIATTISVGMQWPTIGIHSLHPRGIENGEKFIEFAAEHKLKILGTFYDYKSIHKGTWRSPNGTTLDQIDNFAVEERHKSRVYRNADADTDHFLTVLKMTEEVASKKTTFTDIAFEIPLVLLAVVSIASTNTNSRSEAIRSFYEELDKIDKDELHLSATTHSAIKKQLKFEIATIYVLNMISQLVDISMFVVIEGFDRLQYKANILYHYFKVLNGKLDNLCFSSQVSYIQLEKDDNHFKEKVAYARRLCLTYRRVCNLIDSIRQCSVTSAEALKSGSIANEKSLEVSMDDSTQFVHLYRRQLKILTMQAYCRQPAFSAAGYFIVNYSVVLSVMGAICSYFIILLQFREQKPKV</sequence>
<keyword evidence="5 6" id="KW-0472">Membrane</keyword>
<comment type="similarity">
    <text evidence="6">Belongs to the insect chemoreceptor superfamily. Gustatory receptor (GR) family.</text>
</comment>
<comment type="caution">
    <text evidence="8">The sequence shown here is derived from an EMBL/GenBank/DDBJ whole genome shotgun (WGS) entry which is preliminary data.</text>
</comment>
<evidence type="ECO:0000256" key="3">
    <source>
        <dbReference type="ARBA" id="ARBA00022692"/>
    </source>
</evidence>
<gene>
    <name evidence="8" type="ORF">ILUMI_19698</name>
</gene>
<dbReference type="EMBL" id="VTPC01087533">
    <property type="protein sequence ID" value="KAF2886476.1"/>
    <property type="molecule type" value="Genomic_DNA"/>
</dbReference>
<dbReference type="GO" id="GO:0005886">
    <property type="term" value="C:plasma membrane"/>
    <property type="evidence" value="ECO:0007669"/>
    <property type="project" value="UniProtKB-SubCell"/>
</dbReference>
<accession>A0A8K0CIT0</accession>
<dbReference type="Pfam" id="PF18701">
    <property type="entry name" value="DUF5641"/>
    <property type="match status" value="1"/>
</dbReference>
<evidence type="ECO:0000313" key="9">
    <source>
        <dbReference type="Proteomes" id="UP000801492"/>
    </source>
</evidence>